<evidence type="ECO:0000256" key="3">
    <source>
        <dbReference type="SAM" id="MobiDB-lite"/>
    </source>
</evidence>
<organism evidence="5 6">
    <name type="scientific">Roseobacter cerasinus</name>
    <dbReference type="NCBI Taxonomy" id="2602289"/>
    <lineage>
        <taxon>Bacteria</taxon>
        <taxon>Pseudomonadati</taxon>
        <taxon>Pseudomonadota</taxon>
        <taxon>Alphaproteobacteria</taxon>
        <taxon>Rhodobacterales</taxon>
        <taxon>Roseobacteraceae</taxon>
        <taxon>Roseobacter</taxon>
    </lineage>
</organism>
<gene>
    <name evidence="5" type="primary">vacJ</name>
    <name evidence="5" type="ORF">So717_07280</name>
</gene>
<evidence type="ECO:0008006" key="7">
    <source>
        <dbReference type="Google" id="ProtNLM"/>
    </source>
</evidence>
<dbReference type="PANTHER" id="PTHR30035">
    <property type="entry name" value="LIPOPROTEIN VACJ-RELATED"/>
    <property type="match status" value="1"/>
</dbReference>
<dbReference type="GO" id="GO:0016020">
    <property type="term" value="C:membrane"/>
    <property type="evidence" value="ECO:0007669"/>
    <property type="project" value="InterPro"/>
</dbReference>
<feature type="region of interest" description="Disordered" evidence="3">
    <location>
        <begin position="238"/>
        <end position="261"/>
    </location>
</feature>
<keyword evidence="6" id="KW-1185">Reference proteome</keyword>
<dbReference type="EMBL" id="BLIV01000001">
    <property type="protein sequence ID" value="GFE48975.1"/>
    <property type="molecule type" value="Genomic_DNA"/>
</dbReference>
<feature type="signal peptide" evidence="4">
    <location>
        <begin position="1"/>
        <end position="27"/>
    </location>
</feature>
<comment type="caution">
    <text evidence="5">The sequence shown here is derived from an EMBL/GenBank/DDBJ whole genome shotgun (WGS) entry which is preliminary data.</text>
</comment>
<dbReference type="Proteomes" id="UP000436522">
    <property type="component" value="Unassembled WGS sequence"/>
</dbReference>
<feature type="chain" id="PRO_5024822964" description="Phospholipid-binding lipoprotein MlaA" evidence="4">
    <location>
        <begin position="28"/>
        <end position="261"/>
    </location>
</feature>
<evidence type="ECO:0000256" key="1">
    <source>
        <dbReference type="ARBA" id="ARBA00010634"/>
    </source>
</evidence>
<evidence type="ECO:0000313" key="5">
    <source>
        <dbReference type="EMBL" id="GFE48975.1"/>
    </source>
</evidence>
<accession>A0A640VQ30</accession>
<keyword evidence="2 4" id="KW-0732">Signal</keyword>
<sequence>MPAFSLSKASARSVAALLTVLALSACATQEAVTRADGINDPYETQNRKVHGFNKGLDKNLVRPVSQAYGVVPVEIRNTVNNFSENLSMPRVAVNSLLQGDLRGTGLATVRFVMNSTIGLAGLFDPATELKIPQHTTDFGETLAVWGAGEGAYVELPVFGPSTQRDAVGLVVDFFTNPLTRNTNNKFDDDLRAVPPTTATASVLNDREKFSDTIDSVLYESADSYAQSRSIYLQNRRFELGQDEQTDIDPFSADPYEDPYAE</sequence>
<dbReference type="GO" id="GO:0120010">
    <property type="term" value="P:intermembrane phospholipid transfer"/>
    <property type="evidence" value="ECO:0007669"/>
    <property type="project" value="TreeGrafter"/>
</dbReference>
<evidence type="ECO:0000256" key="4">
    <source>
        <dbReference type="SAM" id="SignalP"/>
    </source>
</evidence>
<dbReference type="PRINTS" id="PR01805">
    <property type="entry name" value="VACJLIPOPROT"/>
</dbReference>
<name>A0A640VQ30_9RHOB</name>
<evidence type="ECO:0000256" key="2">
    <source>
        <dbReference type="ARBA" id="ARBA00022729"/>
    </source>
</evidence>
<dbReference type="AlphaFoldDB" id="A0A640VQ30"/>
<reference evidence="5 6" key="1">
    <citation type="submission" date="2019-12" db="EMBL/GenBank/DDBJ databases">
        <title>Roseobacter cerasinus sp. nov., isolated from seawater around aquaculture.</title>
        <authorList>
            <person name="Muramatsu S."/>
            <person name="Takabe Y."/>
            <person name="Mori K."/>
            <person name="Takaichi S."/>
            <person name="Hanada S."/>
        </authorList>
    </citation>
    <scope>NUCLEOTIDE SEQUENCE [LARGE SCALE GENOMIC DNA]</scope>
    <source>
        <strain evidence="5 6">AI77</strain>
    </source>
</reference>
<proteinExistence type="inferred from homology"/>
<protein>
    <recommendedName>
        <fullName evidence="7">Phospholipid-binding lipoprotein MlaA</fullName>
    </recommendedName>
</protein>
<evidence type="ECO:0000313" key="6">
    <source>
        <dbReference type="Proteomes" id="UP000436522"/>
    </source>
</evidence>
<dbReference type="PANTHER" id="PTHR30035:SF3">
    <property type="entry name" value="INTERMEMBRANE PHOSPHOLIPID TRANSPORT SYSTEM LIPOPROTEIN MLAA"/>
    <property type="match status" value="1"/>
</dbReference>
<dbReference type="Pfam" id="PF04333">
    <property type="entry name" value="MlaA"/>
    <property type="match status" value="1"/>
</dbReference>
<comment type="similarity">
    <text evidence="1">Belongs to the MlaA family.</text>
</comment>
<dbReference type="InterPro" id="IPR007428">
    <property type="entry name" value="MlaA"/>
</dbReference>